<evidence type="ECO:0000256" key="3">
    <source>
        <dbReference type="ARBA" id="ARBA00023004"/>
    </source>
</evidence>
<dbReference type="OrthoDB" id="652091at2759"/>
<dbReference type="InterPro" id="IPR002051">
    <property type="entry name" value="Haem_Oase"/>
</dbReference>
<name>A0A9P7YMV9_9HELO</name>
<dbReference type="PANTHER" id="PTHR10720:SF0">
    <property type="entry name" value="HEME OXYGENASE"/>
    <property type="match status" value="1"/>
</dbReference>
<dbReference type="InterPro" id="IPR016084">
    <property type="entry name" value="Haem_Oase-like_multi-hlx"/>
</dbReference>
<dbReference type="InterPro" id="IPR016053">
    <property type="entry name" value="Haem_Oase-like"/>
</dbReference>
<dbReference type="PANTHER" id="PTHR10720">
    <property type="entry name" value="HEME OXYGENASE"/>
    <property type="match status" value="1"/>
</dbReference>
<keyword evidence="6" id="KW-1185">Reference proteome</keyword>
<evidence type="ECO:0000256" key="4">
    <source>
        <dbReference type="SAM" id="Phobius"/>
    </source>
</evidence>
<feature type="transmembrane region" description="Helical" evidence="4">
    <location>
        <begin position="180"/>
        <end position="198"/>
    </location>
</feature>
<dbReference type="AlphaFoldDB" id="A0A9P7YMV9"/>
<evidence type="ECO:0000256" key="2">
    <source>
        <dbReference type="ARBA" id="ARBA00022723"/>
    </source>
</evidence>
<protein>
    <recommendedName>
        <fullName evidence="7">Heme oxygenase-like protein</fullName>
    </recommendedName>
</protein>
<dbReference type="Gene3D" id="1.20.910.10">
    <property type="entry name" value="Heme oxygenase-like"/>
    <property type="match status" value="1"/>
</dbReference>
<comment type="caution">
    <text evidence="5">The sequence shown here is derived from an EMBL/GenBank/DDBJ whole genome shotgun (WGS) entry which is preliminary data.</text>
</comment>
<dbReference type="SUPFAM" id="SSF48613">
    <property type="entry name" value="Heme oxygenase-like"/>
    <property type="match status" value="1"/>
</dbReference>
<keyword evidence="4" id="KW-0812">Transmembrane</keyword>
<keyword evidence="3" id="KW-0408">Iron</keyword>
<sequence length="427" mass="47875">MPIAAAPAAPSDTLSQQINVKTRSLHTKLNKQILARLPLAIPPYSTTPSAYVSGLYHIEPIYHTFESLWQEIVDVQYQDENLWEKHMEAPRGAEDHRALSGHEDLLIKSTATNPRIHSLLSFLHIPSLLRARVLRDDIYSLTRTSPEVVDEQLRRISSQGNLAEFVSHMNKSIRDRPHVLLAYAWVLYMALFSGGRILRGVLQDASGSGTEFWGRELSPVKPEDILSQSVTSPLKRRSRLQMNTDGLGFFSFPGSQDGEDLKVDFKKRYAEIELRLTPEEKEEIVAEAQEIFKFMLGLITDLDVATGTSETDMQAAKLFHQKSKSKDSQAIAEHQNLPATYSKNSGVLKVLRKHVLAKLASCPIPGVEIITSPRLARNDHKMLLLWRAAIAVPALGIIVVLAVWFTGSMNIAGQESRNNHIVFGYHY</sequence>
<feature type="transmembrane region" description="Helical" evidence="4">
    <location>
        <begin position="384"/>
        <end position="405"/>
    </location>
</feature>
<dbReference type="GO" id="GO:0046872">
    <property type="term" value="F:metal ion binding"/>
    <property type="evidence" value="ECO:0007669"/>
    <property type="project" value="UniProtKB-KW"/>
</dbReference>
<keyword evidence="4" id="KW-1133">Transmembrane helix</keyword>
<dbReference type="Pfam" id="PF01126">
    <property type="entry name" value="Heme_oxygenase"/>
    <property type="match status" value="1"/>
</dbReference>
<accession>A0A9P7YMV9</accession>
<evidence type="ECO:0000313" key="5">
    <source>
        <dbReference type="EMBL" id="KAG9236589.1"/>
    </source>
</evidence>
<dbReference type="GO" id="GO:0004392">
    <property type="term" value="F:heme oxygenase (decyclizing) activity"/>
    <property type="evidence" value="ECO:0007669"/>
    <property type="project" value="InterPro"/>
</dbReference>
<dbReference type="EMBL" id="MU251404">
    <property type="protein sequence ID" value="KAG9236589.1"/>
    <property type="molecule type" value="Genomic_DNA"/>
</dbReference>
<dbReference type="Proteomes" id="UP000824998">
    <property type="component" value="Unassembled WGS sequence"/>
</dbReference>
<dbReference type="CDD" id="cd19165">
    <property type="entry name" value="HemeO"/>
    <property type="match status" value="1"/>
</dbReference>
<keyword evidence="2" id="KW-0479">Metal-binding</keyword>
<keyword evidence="1" id="KW-0349">Heme</keyword>
<proteinExistence type="predicted"/>
<reference evidence="5" key="1">
    <citation type="journal article" date="2021" name="IMA Fungus">
        <title>Genomic characterization of three marine fungi, including Emericellopsis atlantica sp. nov. with signatures of a generalist lifestyle and marine biomass degradation.</title>
        <authorList>
            <person name="Hagestad O.C."/>
            <person name="Hou L."/>
            <person name="Andersen J.H."/>
            <person name="Hansen E.H."/>
            <person name="Altermark B."/>
            <person name="Li C."/>
            <person name="Kuhnert E."/>
            <person name="Cox R.J."/>
            <person name="Crous P.W."/>
            <person name="Spatafora J.W."/>
            <person name="Lail K."/>
            <person name="Amirebrahimi M."/>
            <person name="Lipzen A."/>
            <person name="Pangilinan J."/>
            <person name="Andreopoulos W."/>
            <person name="Hayes R.D."/>
            <person name="Ng V."/>
            <person name="Grigoriev I.V."/>
            <person name="Jackson S.A."/>
            <person name="Sutton T.D.S."/>
            <person name="Dobson A.D.W."/>
            <person name="Rama T."/>
        </authorList>
    </citation>
    <scope>NUCLEOTIDE SEQUENCE</scope>
    <source>
        <strain evidence="5">TRa018bII</strain>
    </source>
</reference>
<keyword evidence="4" id="KW-0472">Membrane</keyword>
<evidence type="ECO:0008006" key="7">
    <source>
        <dbReference type="Google" id="ProtNLM"/>
    </source>
</evidence>
<gene>
    <name evidence="5" type="ORF">BJ875DRAFT_217998</name>
</gene>
<evidence type="ECO:0000256" key="1">
    <source>
        <dbReference type="ARBA" id="ARBA00022617"/>
    </source>
</evidence>
<evidence type="ECO:0000313" key="6">
    <source>
        <dbReference type="Proteomes" id="UP000824998"/>
    </source>
</evidence>
<organism evidence="5 6">
    <name type="scientific">Amylocarpus encephaloides</name>
    <dbReference type="NCBI Taxonomy" id="45428"/>
    <lineage>
        <taxon>Eukaryota</taxon>
        <taxon>Fungi</taxon>
        <taxon>Dikarya</taxon>
        <taxon>Ascomycota</taxon>
        <taxon>Pezizomycotina</taxon>
        <taxon>Leotiomycetes</taxon>
        <taxon>Helotiales</taxon>
        <taxon>Helotiales incertae sedis</taxon>
        <taxon>Amylocarpus</taxon>
    </lineage>
</organism>
<dbReference type="GO" id="GO:0006788">
    <property type="term" value="P:heme oxidation"/>
    <property type="evidence" value="ECO:0007669"/>
    <property type="project" value="InterPro"/>
</dbReference>